<name>A0A396S3V3_9BACL</name>
<dbReference type="CDD" id="cd17339">
    <property type="entry name" value="MFS_NIMT_CynX_like"/>
    <property type="match status" value="1"/>
</dbReference>
<evidence type="ECO:0000256" key="6">
    <source>
        <dbReference type="SAM" id="Phobius"/>
    </source>
</evidence>
<keyword evidence="2" id="KW-0813">Transport</keyword>
<gene>
    <name evidence="8" type="ORF">D1B33_16435</name>
</gene>
<feature type="transmembrane region" description="Helical" evidence="6">
    <location>
        <begin position="88"/>
        <end position="105"/>
    </location>
</feature>
<feature type="transmembrane region" description="Helical" evidence="6">
    <location>
        <begin position="12"/>
        <end position="33"/>
    </location>
</feature>
<feature type="transmembrane region" description="Helical" evidence="6">
    <location>
        <begin position="290"/>
        <end position="307"/>
    </location>
</feature>
<keyword evidence="5 6" id="KW-0472">Membrane</keyword>
<dbReference type="GO" id="GO:0005886">
    <property type="term" value="C:plasma membrane"/>
    <property type="evidence" value="ECO:0007669"/>
    <property type="project" value="UniProtKB-SubCell"/>
</dbReference>
<evidence type="ECO:0000256" key="1">
    <source>
        <dbReference type="ARBA" id="ARBA00004651"/>
    </source>
</evidence>
<comment type="subcellular location">
    <subcellularLocation>
        <location evidence="1">Cell membrane</location>
        <topology evidence="1">Multi-pass membrane protein</topology>
    </subcellularLocation>
</comment>
<feature type="transmembrane region" description="Helical" evidence="6">
    <location>
        <begin position="382"/>
        <end position="399"/>
    </location>
</feature>
<comment type="caution">
    <text evidence="8">The sequence shown here is derived from an EMBL/GenBank/DDBJ whole genome shotgun (WGS) entry which is preliminary data.</text>
</comment>
<feature type="transmembrane region" description="Helical" evidence="6">
    <location>
        <begin position="141"/>
        <end position="162"/>
    </location>
</feature>
<evidence type="ECO:0000256" key="3">
    <source>
        <dbReference type="ARBA" id="ARBA00022692"/>
    </source>
</evidence>
<dbReference type="PROSITE" id="PS50850">
    <property type="entry name" value="MFS"/>
    <property type="match status" value="1"/>
</dbReference>
<dbReference type="PANTHER" id="PTHR23523:SF2">
    <property type="entry name" value="2-NITROIMIDAZOLE TRANSPORTER"/>
    <property type="match status" value="1"/>
</dbReference>
<reference evidence="8 9" key="1">
    <citation type="submission" date="2018-08" db="EMBL/GenBank/DDBJ databases">
        <title>Lysinibacillus sp. YLB-03 draft genome sequence.</title>
        <authorList>
            <person name="Yu L."/>
        </authorList>
    </citation>
    <scope>NUCLEOTIDE SEQUENCE [LARGE SCALE GENOMIC DNA]</scope>
    <source>
        <strain evidence="8 9">YLB-03</strain>
    </source>
</reference>
<keyword evidence="4 6" id="KW-1133">Transmembrane helix</keyword>
<dbReference type="InterPro" id="IPR020846">
    <property type="entry name" value="MFS_dom"/>
</dbReference>
<evidence type="ECO:0000256" key="4">
    <source>
        <dbReference type="ARBA" id="ARBA00022989"/>
    </source>
</evidence>
<dbReference type="AlphaFoldDB" id="A0A396S3V3"/>
<dbReference type="RefSeq" id="WP_118877495.1">
    <property type="nucleotide sequence ID" value="NZ_QWEI01000012.1"/>
</dbReference>
<feature type="transmembrane region" description="Helical" evidence="6">
    <location>
        <begin position="174"/>
        <end position="196"/>
    </location>
</feature>
<dbReference type="SUPFAM" id="SSF103473">
    <property type="entry name" value="MFS general substrate transporter"/>
    <property type="match status" value="1"/>
</dbReference>
<evidence type="ECO:0000313" key="8">
    <source>
        <dbReference type="EMBL" id="RHW32754.1"/>
    </source>
</evidence>
<feature type="transmembrane region" description="Helical" evidence="6">
    <location>
        <begin position="111"/>
        <end position="129"/>
    </location>
</feature>
<evidence type="ECO:0000256" key="5">
    <source>
        <dbReference type="ARBA" id="ARBA00023136"/>
    </source>
</evidence>
<proteinExistence type="predicted"/>
<organism evidence="8 9">
    <name type="scientific">Ureibacillus yapensis</name>
    <dbReference type="NCBI Taxonomy" id="2304605"/>
    <lineage>
        <taxon>Bacteria</taxon>
        <taxon>Bacillati</taxon>
        <taxon>Bacillota</taxon>
        <taxon>Bacilli</taxon>
        <taxon>Bacillales</taxon>
        <taxon>Caryophanaceae</taxon>
        <taxon>Ureibacillus</taxon>
    </lineage>
</organism>
<dbReference type="Pfam" id="PF07690">
    <property type="entry name" value="MFS_1"/>
    <property type="match status" value="1"/>
</dbReference>
<keyword evidence="3 6" id="KW-0812">Transmembrane</keyword>
<evidence type="ECO:0000313" key="9">
    <source>
        <dbReference type="Proteomes" id="UP000265692"/>
    </source>
</evidence>
<evidence type="ECO:0000259" key="7">
    <source>
        <dbReference type="PROSITE" id="PS50850"/>
    </source>
</evidence>
<feature type="domain" description="Major facilitator superfamily (MFS) profile" evidence="7">
    <location>
        <begin position="20"/>
        <end position="402"/>
    </location>
</feature>
<dbReference type="Gene3D" id="1.20.1250.20">
    <property type="entry name" value="MFS general substrate transporter like domains"/>
    <property type="match status" value="2"/>
</dbReference>
<dbReference type="OrthoDB" id="9797740at2"/>
<protein>
    <submittedName>
        <fullName evidence="8">MFS transporter</fullName>
    </submittedName>
</protein>
<dbReference type="InterPro" id="IPR011701">
    <property type="entry name" value="MFS"/>
</dbReference>
<feature type="transmembrane region" description="Helical" evidence="6">
    <location>
        <begin position="53"/>
        <end position="76"/>
    </location>
</feature>
<sequence>MTAKKQNPKSKKFKITASTLTFVIAIIFLASTLRTPLTVVGPIISSIRDSLGISNVLAGSLTTIPLLAFALVSPFAPNIARRLGMEKTLFYSVILLAIGIIIRSLGTTSLLLFGTVLIGVAISFGNVLVPSLFKLRFPLHVGLLTGIYTVSMNLSAGAGLGLSNPVAENTSWGWQGALAMSLVLAILTLIAWIPLLRGEKVELNTLSTAEANTVEIKIWRKPLAWAIAASMGLQSLLYYCITTWLPEILVSQGYSAEEAGWLVSFMQLVQIPMTFLIPIIAEKLSSQRSIVYMFTVLYLIGFGGIFFELTDFSILWMICLGMASAASFGIVMMFFTLRTKTGYEAAQISGFAQSIGYLLAAGGPVLFGYLHDFTGSWNIPNALFIASSLALFVVAFISAKDRYL</sequence>
<accession>A0A396S3V3</accession>
<keyword evidence="9" id="KW-1185">Reference proteome</keyword>
<dbReference type="InterPro" id="IPR036259">
    <property type="entry name" value="MFS_trans_sf"/>
</dbReference>
<dbReference type="EMBL" id="QWEI01000012">
    <property type="protein sequence ID" value="RHW32754.1"/>
    <property type="molecule type" value="Genomic_DNA"/>
</dbReference>
<feature type="transmembrane region" description="Helical" evidence="6">
    <location>
        <begin position="348"/>
        <end position="370"/>
    </location>
</feature>
<dbReference type="PANTHER" id="PTHR23523">
    <property type="match status" value="1"/>
</dbReference>
<feature type="transmembrane region" description="Helical" evidence="6">
    <location>
        <begin position="261"/>
        <end position="281"/>
    </location>
</feature>
<feature type="transmembrane region" description="Helical" evidence="6">
    <location>
        <begin position="223"/>
        <end position="241"/>
    </location>
</feature>
<feature type="transmembrane region" description="Helical" evidence="6">
    <location>
        <begin position="313"/>
        <end position="336"/>
    </location>
</feature>
<evidence type="ECO:0000256" key="2">
    <source>
        <dbReference type="ARBA" id="ARBA00022448"/>
    </source>
</evidence>
<dbReference type="InterPro" id="IPR052524">
    <property type="entry name" value="MFS_Cyanate_Porter"/>
</dbReference>
<dbReference type="Proteomes" id="UP000265692">
    <property type="component" value="Unassembled WGS sequence"/>
</dbReference>
<dbReference type="GO" id="GO:0022857">
    <property type="term" value="F:transmembrane transporter activity"/>
    <property type="evidence" value="ECO:0007669"/>
    <property type="project" value="InterPro"/>
</dbReference>